<name>A0AAD7E056_MYCRO</name>
<proteinExistence type="predicted"/>
<sequence>MSSYAAVAANNAPPPSQQPHADPALLNTEPPTASPKIDGTKKVNVVPMPNRRAHRRLDETKAEGIYLWESAKHYLFRPGVAGGLIGLVNIGLMAGAARAFYAQPHYRRDTTVISSTVAATLAILSVEGWAAEAYRKTAAGQEEERRAKEEGALIYRHAREQILRPGTLGGIVGLINVAILGAVGYLSYENWDRSWDRRFVSAVSAALLTLSVGEGFLAEQYRK</sequence>
<gene>
    <name evidence="3" type="ORF">B0H17DRAFT_1042690</name>
</gene>
<evidence type="ECO:0000313" key="3">
    <source>
        <dbReference type="EMBL" id="KAJ7703316.1"/>
    </source>
</evidence>
<feature type="transmembrane region" description="Helical" evidence="2">
    <location>
        <begin position="80"/>
        <end position="101"/>
    </location>
</feature>
<comment type="caution">
    <text evidence="3">The sequence shown here is derived from an EMBL/GenBank/DDBJ whole genome shotgun (WGS) entry which is preliminary data.</text>
</comment>
<feature type="region of interest" description="Disordered" evidence="1">
    <location>
        <begin position="1"/>
        <end position="41"/>
    </location>
</feature>
<organism evidence="3 4">
    <name type="scientific">Mycena rosella</name>
    <name type="common">Pink bonnet</name>
    <name type="synonym">Agaricus rosellus</name>
    <dbReference type="NCBI Taxonomy" id="1033263"/>
    <lineage>
        <taxon>Eukaryota</taxon>
        <taxon>Fungi</taxon>
        <taxon>Dikarya</taxon>
        <taxon>Basidiomycota</taxon>
        <taxon>Agaricomycotina</taxon>
        <taxon>Agaricomycetes</taxon>
        <taxon>Agaricomycetidae</taxon>
        <taxon>Agaricales</taxon>
        <taxon>Marasmiineae</taxon>
        <taxon>Mycenaceae</taxon>
        <taxon>Mycena</taxon>
    </lineage>
</organism>
<feature type="transmembrane region" description="Helical" evidence="2">
    <location>
        <begin position="166"/>
        <end position="187"/>
    </location>
</feature>
<feature type="transmembrane region" description="Helical" evidence="2">
    <location>
        <begin position="199"/>
        <end position="218"/>
    </location>
</feature>
<dbReference type="Proteomes" id="UP001221757">
    <property type="component" value="Unassembled WGS sequence"/>
</dbReference>
<reference evidence="3" key="1">
    <citation type="submission" date="2023-03" db="EMBL/GenBank/DDBJ databases">
        <title>Massive genome expansion in bonnet fungi (Mycena s.s.) driven by repeated elements and novel gene families across ecological guilds.</title>
        <authorList>
            <consortium name="Lawrence Berkeley National Laboratory"/>
            <person name="Harder C.B."/>
            <person name="Miyauchi S."/>
            <person name="Viragh M."/>
            <person name="Kuo A."/>
            <person name="Thoen E."/>
            <person name="Andreopoulos B."/>
            <person name="Lu D."/>
            <person name="Skrede I."/>
            <person name="Drula E."/>
            <person name="Henrissat B."/>
            <person name="Morin E."/>
            <person name="Kohler A."/>
            <person name="Barry K."/>
            <person name="LaButti K."/>
            <person name="Morin E."/>
            <person name="Salamov A."/>
            <person name="Lipzen A."/>
            <person name="Mereny Z."/>
            <person name="Hegedus B."/>
            <person name="Baldrian P."/>
            <person name="Stursova M."/>
            <person name="Weitz H."/>
            <person name="Taylor A."/>
            <person name="Grigoriev I.V."/>
            <person name="Nagy L.G."/>
            <person name="Martin F."/>
            <person name="Kauserud H."/>
        </authorList>
    </citation>
    <scope>NUCLEOTIDE SEQUENCE</scope>
    <source>
        <strain evidence="3">CBHHK067</strain>
    </source>
</reference>
<evidence type="ECO:0000256" key="2">
    <source>
        <dbReference type="SAM" id="Phobius"/>
    </source>
</evidence>
<dbReference type="AlphaFoldDB" id="A0AAD7E056"/>
<keyword evidence="2" id="KW-1133">Transmembrane helix</keyword>
<keyword evidence="4" id="KW-1185">Reference proteome</keyword>
<keyword evidence="2" id="KW-0472">Membrane</keyword>
<dbReference type="EMBL" id="JARKIE010000013">
    <property type="protein sequence ID" value="KAJ7703316.1"/>
    <property type="molecule type" value="Genomic_DNA"/>
</dbReference>
<accession>A0AAD7E056</accession>
<protein>
    <submittedName>
        <fullName evidence="3">Uncharacterized protein</fullName>
    </submittedName>
</protein>
<keyword evidence="2" id="KW-0812">Transmembrane</keyword>
<evidence type="ECO:0000313" key="4">
    <source>
        <dbReference type="Proteomes" id="UP001221757"/>
    </source>
</evidence>
<feature type="compositionally biased region" description="Low complexity" evidence="1">
    <location>
        <begin position="1"/>
        <end position="11"/>
    </location>
</feature>
<evidence type="ECO:0000256" key="1">
    <source>
        <dbReference type="SAM" id="MobiDB-lite"/>
    </source>
</evidence>